<organism evidence="2 3">
    <name type="scientific">Sphaerobolus stellatus (strain SS14)</name>
    <dbReference type="NCBI Taxonomy" id="990650"/>
    <lineage>
        <taxon>Eukaryota</taxon>
        <taxon>Fungi</taxon>
        <taxon>Dikarya</taxon>
        <taxon>Basidiomycota</taxon>
        <taxon>Agaricomycotina</taxon>
        <taxon>Agaricomycetes</taxon>
        <taxon>Phallomycetidae</taxon>
        <taxon>Geastrales</taxon>
        <taxon>Sphaerobolaceae</taxon>
        <taxon>Sphaerobolus</taxon>
    </lineage>
</organism>
<evidence type="ECO:0008006" key="4">
    <source>
        <dbReference type="Google" id="ProtNLM"/>
    </source>
</evidence>
<feature type="compositionally biased region" description="Low complexity" evidence="1">
    <location>
        <begin position="166"/>
        <end position="182"/>
    </location>
</feature>
<keyword evidence="3" id="KW-1185">Reference proteome</keyword>
<evidence type="ECO:0000256" key="1">
    <source>
        <dbReference type="SAM" id="MobiDB-lite"/>
    </source>
</evidence>
<dbReference type="Proteomes" id="UP000054279">
    <property type="component" value="Unassembled WGS sequence"/>
</dbReference>
<evidence type="ECO:0000313" key="2">
    <source>
        <dbReference type="EMBL" id="KIJ33776.1"/>
    </source>
</evidence>
<feature type="region of interest" description="Disordered" evidence="1">
    <location>
        <begin position="163"/>
        <end position="182"/>
    </location>
</feature>
<accession>A0A0C9V8X6</accession>
<name>A0A0C9V8X6_SPHS4</name>
<sequence length="182" mass="20850">MDMQRPRQLFDCPEEIVEFIILDIPNPSDLLHLALACKALCKRIIPYHIQFRILKLGLGYVPGWLLDILTQHASLLSRYRTAEFTIARFSEYPLCLRPTASDLLGFIDYPYLDLVDVIWQSLSLFPPYPVPPIVVDTLFDFFRIISLFSFRVIHSEGDRPIDAGMQSPSSSPTHTTHQSVLC</sequence>
<dbReference type="EMBL" id="KN837208">
    <property type="protein sequence ID" value="KIJ33776.1"/>
    <property type="molecule type" value="Genomic_DNA"/>
</dbReference>
<dbReference type="HOGENOM" id="CLU_1482887_0_0_1"/>
<evidence type="ECO:0000313" key="3">
    <source>
        <dbReference type="Proteomes" id="UP000054279"/>
    </source>
</evidence>
<protein>
    <recommendedName>
        <fullName evidence="4">F-box domain-containing protein</fullName>
    </recommendedName>
</protein>
<gene>
    <name evidence="2" type="ORF">M422DRAFT_264235</name>
</gene>
<reference evidence="2 3" key="1">
    <citation type="submission" date="2014-06" db="EMBL/GenBank/DDBJ databases">
        <title>Evolutionary Origins and Diversification of the Mycorrhizal Mutualists.</title>
        <authorList>
            <consortium name="DOE Joint Genome Institute"/>
            <consortium name="Mycorrhizal Genomics Consortium"/>
            <person name="Kohler A."/>
            <person name="Kuo A."/>
            <person name="Nagy L.G."/>
            <person name="Floudas D."/>
            <person name="Copeland A."/>
            <person name="Barry K.W."/>
            <person name="Cichocki N."/>
            <person name="Veneault-Fourrey C."/>
            <person name="LaButti K."/>
            <person name="Lindquist E.A."/>
            <person name="Lipzen A."/>
            <person name="Lundell T."/>
            <person name="Morin E."/>
            <person name="Murat C."/>
            <person name="Riley R."/>
            <person name="Ohm R."/>
            <person name="Sun H."/>
            <person name="Tunlid A."/>
            <person name="Henrissat B."/>
            <person name="Grigoriev I.V."/>
            <person name="Hibbett D.S."/>
            <person name="Martin F."/>
        </authorList>
    </citation>
    <scope>NUCLEOTIDE SEQUENCE [LARGE SCALE GENOMIC DNA]</scope>
    <source>
        <strain evidence="2 3">SS14</strain>
    </source>
</reference>
<proteinExistence type="predicted"/>
<dbReference type="AlphaFoldDB" id="A0A0C9V8X6"/>